<dbReference type="AlphaFoldDB" id="A0A5D2NE66"/>
<evidence type="ECO:0000313" key="2">
    <source>
        <dbReference type="Proteomes" id="UP000322667"/>
    </source>
</evidence>
<evidence type="ECO:0000313" key="1">
    <source>
        <dbReference type="EMBL" id="TYI01435.1"/>
    </source>
</evidence>
<dbReference type="EMBL" id="CM017620">
    <property type="protein sequence ID" value="TYI01435.1"/>
    <property type="molecule type" value="Genomic_DNA"/>
</dbReference>
<dbReference type="Proteomes" id="UP000322667">
    <property type="component" value="Chromosome A11"/>
</dbReference>
<organism evidence="1 2">
    <name type="scientific">Gossypium tomentosum</name>
    <name type="common">Hawaiian cotton</name>
    <name type="synonym">Gossypium sandvicense</name>
    <dbReference type="NCBI Taxonomy" id="34277"/>
    <lineage>
        <taxon>Eukaryota</taxon>
        <taxon>Viridiplantae</taxon>
        <taxon>Streptophyta</taxon>
        <taxon>Embryophyta</taxon>
        <taxon>Tracheophyta</taxon>
        <taxon>Spermatophyta</taxon>
        <taxon>Magnoliopsida</taxon>
        <taxon>eudicotyledons</taxon>
        <taxon>Gunneridae</taxon>
        <taxon>Pentapetalae</taxon>
        <taxon>rosids</taxon>
        <taxon>malvids</taxon>
        <taxon>Malvales</taxon>
        <taxon>Malvaceae</taxon>
        <taxon>Malvoideae</taxon>
        <taxon>Gossypium</taxon>
    </lineage>
</organism>
<protein>
    <submittedName>
        <fullName evidence="1">Uncharacterized protein</fullName>
    </submittedName>
</protein>
<accession>A0A5D2NE66</accession>
<name>A0A5D2NE66_GOSTO</name>
<keyword evidence="2" id="KW-1185">Reference proteome</keyword>
<gene>
    <name evidence="1" type="ORF">ES332_A11G200600v1</name>
</gene>
<sequence>MPTEVRSMVSRVRGCAGAWREEYEGARGCHTVLKAHGGWGLTTAQSGRSPRVSVRVLIFRACWAVNSWV</sequence>
<proteinExistence type="predicted"/>
<reference evidence="1 2" key="1">
    <citation type="submission" date="2019-07" db="EMBL/GenBank/DDBJ databases">
        <title>WGS assembly of Gossypium tomentosum.</title>
        <authorList>
            <person name="Chen Z.J."/>
            <person name="Sreedasyam A."/>
            <person name="Ando A."/>
            <person name="Song Q."/>
            <person name="De L."/>
            <person name="Hulse-Kemp A."/>
            <person name="Ding M."/>
            <person name="Ye W."/>
            <person name="Kirkbride R."/>
            <person name="Jenkins J."/>
            <person name="Plott C."/>
            <person name="Lovell J."/>
            <person name="Lin Y.-M."/>
            <person name="Vaughn R."/>
            <person name="Liu B."/>
            <person name="Li W."/>
            <person name="Simpson S."/>
            <person name="Scheffler B."/>
            <person name="Saski C."/>
            <person name="Grover C."/>
            <person name="Hu G."/>
            <person name="Conover J."/>
            <person name="Carlson J."/>
            <person name="Shu S."/>
            <person name="Boston L."/>
            <person name="Williams M."/>
            <person name="Peterson D."/>
            <person name="Mcgee K."/>
            <person name="Jones D."/>
            <person name="Wendel J."/>
            <person name="Stelly D."/>
            <person name="Grimwood J."/>
            <person name="Schmutz J."/>
        </authorList>
    </citation>
    <scope>NUCLEOTIDE SEQUENCE [LARGE SCALE GENOMIC DNA]</scope>
    <source>
        <strain evidence="1">7179.01</strain>
    </source>
</reference>